<dbReference type="Pfam" id="PF23914">
    <property type="entry name" value="TPR_CcmH_CycH"/>
    <property type="match status" value="1"/>
</dbReference>
<comment type="caution">
    <text evidence="6">The sequence shown here is derived from an EMBL/GenBank/DDBJ whole genome shotgun (WGS) entry which is preliminary data.</text>
</comment>
<proteinExistence type="predicted"/>
<organism evidence="6 7">
    <name type="scientific">Undibacterium amnicola</name>
    <dbReference type="NCBI Taxonomy" id="1834038"/>
    <lineage>
        <taxon>Bacteria</taxon>
        <taxon>Pseudomonadati</taxon>
        <taxon>Pseudomonadota</taxon>
        <taxon>Betaproteobacteria</taxon>
        <taxon>Burkholderiales</taxon>
        <taxon>Oxalobacteraceae</taxon>
        <taxon>Undibacterium</taxon>
    </lineage>
</organism>
<dbReference type="SMART" id="SM00028">
    <property type="entry name" value="TPR"/>
    <property type="match status" value="1"/>
</dbReference>
<keyword evidence="1" id="KW-0677">Repeat</keyword>
<keyword evidence="4" id="KW-0472">Membrane</keyword>
<feature type="transmembrane region" description="Helical" evidence="4">
    <location>
        <begin position="50"/>
        <end position="70"/>
    </location>
</feature>
<keyword evidence="7" id="KW-1185">Reference proteome</keyword>
<dbReference type="PANTHER" id="PTHR47870">
    <property type="entry name" value="CYTOCHROME C-TYPE BIOGENESIS PROTEIN CCMH"/>
    <property type="match status" value="1"/>
</dbReference>
<dbReference type="RefSeq" id="WP_186891761.1">
    <property type="nucleotide sequence ID" value="NZ_JACOFU010000006.1"/>
</dbReference>
<evidence type="ECO:0000313" key="7">
    <source>
        <dbReference type="Proteomes" id="UP000643610"/>
    </source>
</evidence>
<evidence type="ECO:0000313" key="6">
    <source>
        <dbReference type="EMBL" id="MBC3832710.1"/>
    </source>
</evidence>
<protein>
    <submittedName>
        <fullName evidence="6">Tetratricopeptide repeat protein</fullName>
    </submittedName>
</protein>
<keyword evidence="4" id="KW-1133">Transmembrane helix</keyword>
<dbReference type="InterPro" id="IPR011990">
    <property type="entry name" value="TPR-like_helical_dom_sf"/>
</dbReference>
<dbReference type="InterPro" id="IPR051263">
    <property type="entry name" value="C-type_cytochrome_biogenesis"/>
</dbReference>
<keyword evidence="4" id="KW-0812">Transmembrane</keyword>
<dbReference type="Gene3D" id="1.25.40.10">
    <property type="entry name" value="Tetratricopeptide repeat domain"/>
    <property type="match status" value="1"/>
</dbReference>
<feature type="repeat" description="TPR" evidence="3">
    <location>
        <begin position="122"/>
        <end position="155"/>
    </location>
</feature>
<evidence type="ECO:0000256" key="1">
    <source>
        <dbReference type="ARBA" id="ARBA00022737"/>
    </source>
</evidence>
<evidence type="ECO:0000256" key="4">
    <source>
        <dbReference type="SAM" id="Phobius"/>
    </source>
</evidence>
<dbReference type="Proteomes" id="UP000643610">
    <property type="component" value="Unassembled WGS sequence"/>
</dbReference>
<gene>
    <name evidence="6" type="ORF">H8K33_14470</name>
</gene>
<accession>A0ABR6XT80</accession>
<evidence type="ECO:0000256" key="2">
    <source>
        <dbReference type="ARBA" id="ARBA00022803"/>
    </source>
</evidence>
<dbReference type="PROSITE" id="PS50005">
    <property type="entry name" value="TPR"/>
    <property type="match status" value="1"/>
</dbReference>
<evidence type="ECO:0000256" key="3">
    <source>
        <dbReference type="PROSITE-ProRule" id="PRU00339"/>
    </source>
</evidence>
<keyword evidence="2 3" id="KW-0802">TPR repeat</keyword>
<reference evidence="6 7" key="1">
    <citation type="submission" date="2020-08" db="EMBL/GenBank/DDBJ databases">
        <title>Novel species isolated from subtropical streams in China.</title>
        <authorList>
            <person name="Lu H."/>
        </authorList>
    </citation>
    <scope>NUCLEOTIDE SEQUENCE [LARGE SCALE GENOMIC DNA]</scope>
    <source>
        <strain evidence="6 7">KCTC 52442</strain>
    </source>
</reference>
<dbReference type="PANTHER" id="PTHR47870:SF4">
    <property type="entry name" value="CYTOCHROME C-TYPE BIOGENESIS PROTEIN CYCH"/>
    <property type="match status" value="1"/>
</dbReference>
<dbReference type="EMBL" id="JACOFU010000006">
    <property type="protein sequence ID" value="MBC3832710.1"/>
    <property type="molecule type" value="Genomic_DNA"/>
</dbReference>
<feature type="domain" description="Cytochrome c-type biogenesis protein H TPR" evidence="5">
    <location>
        <begin position="95"/>
        <end position="227"/>
    </location>
</feature>
<evidence type="ECO:0000259" key="5">
    <source>
        <dbReference type="Pfam" id="PF23914"/>
    </source>
</evidence>
<dbReference type="InterPro" id="IPR056413">
    <property type="entry name" value="TPR_CcmH_CycH"/>
</dbReference>
<name>A0ABR6XT80_9BURK</name>
<sequence>MTLFSLSALFLLLIALSFIVFGLRRAENGQSIFSEDDTVANESTSSKTQSLCLLLTISVIFLASFLYAIVGNPKAIDAAKAKDTEAIAPFTSLAADAQMTPEKIEAMVAGLAKKMESNPDDAKGWRMLARSYETLRRFPQAIEAYKNLVRIQPNDAEIWTDYAVTLAMASSQTLVGEPEQLIARALRIDPNYVQALALYGSAAFEHKDYAVAITTWKNILKNAEPDSDIARSIQAGIDKAELMQRESAQ</sequence>
<dbReference type="SUPFAM" id="SSF48452">
    <property type="entry name" value="TPR-like"/>
    <property type="match status" value="1"/>
</dbReference>
<dbReference type="InterPro" id="IPR019734">
    <property type="entry name" value="TPR_rpt"/>
</dbReference>